<keyword evidence="8" id="KW-1185">Reference proteome</keyword>
<feature type="region of interest" description="Disordered" evidence="5">
    <location>
        <begin position="473"/>
        <end position="529"/>
    </location>
</feature>
<dbReference type="AlphaFoldDB" id="A0A5N6NVA6"/>
<dbReference type="InterPro" id="IPR003441">
    <property type="entry name" value="NAC-dom"/>
</dbReference>
<evidence type="ECO:0000256" key="1">
    <source>
        <dbReference type="ARBA" id="ARBA00023015"/>
    </source>
</evidence>
<dbReference type="PANTHER" id="PTHR31744">
    <property type="entry name" value="PROTEIN CUP-SHAPED COTYLEDON 2-RELATED"/>
    <property type="match status" value="1"/>
</dbReference>
<feature type="region of interest" description="Disordered" evidence="5">
    <location>
        <begin position="428"/>
        <end position="455"/>
    </location>
</feature>
<reference evidence="7 8" key="1">
    <citation type="submission" date="2019-05" db="EMBL/GenBank/DDBJ databases">
        <title>Mikania micrantha, genome provides insights into the molecular mechanism of rapid growth.</title>
        <authorList>
            <person name="Liu B."/>
        </authorList>
    </citation>
    <scope>NUCLEOTIDE SEQUENCE [LARGE SCALE GENOMIC DNA]</scope>
    <source>
        <strain evidence="7">NLD-2019</strain>
        <tissue evidence="7">Leaf</tissue>
    </source>
</reference>
<dbReference type="PROSITE" id="PS51005">
    <property type="entry name" value="NAC"/>
    <property type="match status" value="1"/>
</dbReference>
<evidence type="ECO:0000259" key="6">
    <source>
        <dbReference type="PROSITE" id="PS51005"/>
    </source>
</evidence>
<dbReference type="GO" id="GO:0003677">
    <property type="term" value="F:DNA binding"/>
    <property type="evidence" value="ECO:0007669"/>
    <property type="project" value="UniProtKB-KW"/>
</dbReference>
<dbReference type="Pfam" id="PF02365">
    <property type="entry name" value="NAM"/>
    <property type="match status" value="1"/>
</dbReference>
<keyword evidence="3" id="KW-0804">Transcription</keyword>
<dbReference type="FunFam" id="2.170.150.80:FF:000003">
    <property type="entry name" value="NAC domain-containing protein"/>
    <property type="match status" value="1"/>
</dbReference>
<evidence type="ECO:0000313" key="7">
    <source>
        <dbReference type="EMBL" id="KAD5507459.1"/>
    </source>
</evidence>
<name>A0A5N6NVA6_9ASTR</name>
<protein>
    <recommendedName>
        <fullName evidence="6">NAC domain-containing protein</fullName>
    </recommendedName>
</protein>
<gene>
    <name evidence="7" type="ORF">E3N88_15162</name>
</gene>
<keyword evidence="2" id="KW-0238">DNA-binding</keyword>
<dbReference type="GO" id="GO:0006355">
    <property type="term" value="P:regulation of DNA-templated transcription"/>
    <property type="evidence" value="ECO:0007669"/>
    <property type="project" value="InterPro"/>
</dbReference>
<comment type="caution">
    <text evidence="7">The sequence shown here is derived from an EMBL/GenBank/DDBJ whole genome shotgun (WGS) entry which is preliminary data.</text>
</comment>
<dbReference type="OrthoDB" id="1748551at2759"/>
<sequence length="821" mass="94080">MSEQEVSLSVNVNGQSKVPPGFRFHPTEEELLHYYLRKKVAYEKIDLDVIRDVDLNKLEPWDIQEKCKIGSTPQNDWYFFSHKDKKYPTGTRTNRATAAGFWKATGRDKVIYSSVMRIGMRKTLVFYIGRAPHGQKSDWIMHEYRLDENINQDACHGSNMCDSTQEDGWVVCRVFKKKNYHKAVDQSPQGSLSTSMDSRTQMHKDGVLDQLLMYMSNSSRSCKQEFESLTTNHNNMQPVMNPISDRFYHLPRLESPTITLSPHHSSGSTNLDQGLTFKPYVFDPDSRARLDNWADLEVLMASQPNGQIDSTKQLYSCYSEPNEDFCFPLDHEEQEPAPPCGSTTTARPNQAVYASEIDLWSFARSSSSSSSPDGLCHMFTNTEDNPINLYSSEKGKGVVKRNSKDNSIKLDSTEKGKGIMKKNISKKSKSTLFDTDSDDEQPLSNLRRKFDGSRKPEVIRLKKHGKENVVRTAHENTKMPKGKEKLTGSDHEDLKSAKGKQKLTGSDQEDLKRAKAKAHGTGREKEPRKLNVPKKVREQNKKIEMAETSGARKWMVLNTRSSPAQLFRCVKLLREKQKEGVRQMGFGSLLKFNIDGIPSRMVHFVVDRLKSKKMEIIGRSGSLKITPQMIHRLLGVPISGIKIESIVPLEVLDESVCEWRRQYEGRLIATREIVEKIEIAEDEDTFHFRMDFLLLFMTILVEFHKNGRVRENILRYITSETNFLKIDWCDYIFESIKSCKMGWSRDDISSPFSGPLTILMLIYVDGFECKGISVDKKIEPIEFWNKNRLKIREDWEIKHGGFGRGSLKEELLEQGSAGDDR</sequence>
<evidence type="ECO:0000256" key="5">
    <source>
        <dbReference type="SAM" id="MobiDB-lite"/>
    </source>
</evidence>
<feature type="domain" description="NAC" evidence="6">
    <location>
        <begin position="18"/>
        <end position="177"/>
    </location>
</feature>
<organism evidence="7 8">
    <name type="scientific">Mikania micrantha</name>
    <name type="common">bitter vine</name>
    <dbReference type="NCBI Taxonomy" id="192012"/>
    <lineage>
        <taxon>Eukaryota</taxon>
        <taxon>Viridiplantae</taxon>
        <taxon>Streptophyta</taxon>
        <taxon>Embryophyta</taxon>
        <taxon>Tracheophyta</taxon>
        <taxon>Spermatophyta</taxon>
        <taxon>Magnoliopsida</taxon>
        <taxon>eudicotyledons</taxon>
        <taxon>Gunneridae</taxon>
        <taxon>Pentapetalae</taxon>
        <taxon>asterids</taxon>
        <taxon>campanulids</taxon>
        <taxon>Asterales</taxon>
        <taxon>Asteraceae</taxon>
        <taxon>Asteroideae</taxon>
        <taxon>Heliantheae alliance</taxon>
        <taxon>Eupatorieae</taxon>
        <taxon>Mikania</taxon>
    </lineage>
</organism>
<evidence type="ECO:0000313" key="8">
    <source>
        <dbReference type="Proteomes" id="UP000326396"/>
    </source>
</evidence>
<evidence type="ECO:0000256" key="3">
    <source>
        <dbReference type="ARBA" id="ARBA00023163"/>
    </source>
</evidence>
<proteinExistence type="predicted"/>
<evidence type="ECO:0000256" key="4">
    <source>
        <dbReference type="ARBA" id="ARBA00023242"/>
    </source>
</evidence>
<dbReference type="SUPFAM" id="SSF101941">
    <property type="entry name" value="NAC domain"/>
    <property type="match status" value="1"/>
</dbReference>
<dbReference type="Gene3D" id="2.170.150.80">
    <property type="entry name" value="NAC domain"/>
    <property type="match status" value="1"/>
</dbReference>
<keyword evidence="4" id="KW-0539">Nucleus</keyword>
<evidence type="ECO:0000256" key="2">
    <source>
        <dbReference type="ARBA" id="ARBA00023125"/>
    </source>
</evidence>
<dbReference type="EMBL" id="SZYD01000008">
    <property type="protein sequence ID" value="KAD5507459.1"/>
    <property type="molecule type" value="Genomic_DNA"/>
</dbReference>
<keyword evidence="1" id="KW-0805">Transcription regulation</keyword>
<dbReference type="Proteomes" id="UP000326396">
    <property type="component" value="Linkage Group LG16"/>
</dbReference>
<dbReference type="PANTHER" id="PTHR31744:SF221">
    <property type="entry name" value="NAC DOMAIN-CONTAINING PROTEIN 43-LIKE"/>
    <property type="match status" value="1"/>
</dbReference>
<dbReference type="InterPro" id="IPR036093">
    <property type="entry name" value="NAC_dom_sf"/>
</dbReference>
<feature type="compositionally biased region" description="Basic and acidic residues" evidence="5">
    <location>
        <begin position="473"/>
        <end position="496"/>
    </location>
</feature>
<accession>A0A5N6NVA6</accession>